<dbReference type="InterPro" id="IPR004007">
    <property type="entry name" value="DhaL_dom"/>
</dbReference>
<keyword evidence="8" id="KW-0067">ATP-binding</keyword>
<proteinExistence type="inferred from homology"/>
<organism evidence="15 16">
    <name type="scientific">Fusarium albosuccineum</name>
    <dbReference type="NCBI Taxonomy" id="1237068"/>
    <lineage>
        <taxon>Eukaryota</taxon>
        <taxon>Fungi</taxon>
        <taxon>Dikarya</taxon>
        <taxon>Ascomycota</taxon>
        <taxon>Pezizomycotina</taxon>
        <taxon>Sordariomycetes</taxon>
        <taxon>Hypocreomycetidae</taxon>
        <taxon>Hypocreales</taxon>
        <taxon>Nectriaceae</taxon>
        <taxon>Fusarium</taxon>
        <taxon>Fusarium decemcellulare species complex</taxon>
    </lineage>
</organism>
<gene>
    <name evidence="15" type="ORF">FALBO_16598</name>
</gene>
<comment type="catalytic activity">
    <reaction evidence="9">
        <text>D-glyceraldehyde + ATP = D-glyceraldehyde 3-phosphate + ADP + H(+)</text>
        <dbReference type="Rhea" id="RHEA:13941"/>
        <dbReference type="ChEBI" id="CHEBI:15378"/>
        <dbReference type="ChEBI" id="CHEBI:17378"/>
        <dbReference type="ChEBI" id="CHEBI:30616"/>
        <dbReference type="ChEBI" id="CHEBI:59776"/>
        <dbReference type="ChEBI" id="CHEBI:456216"/>
        <dbReference type="EC" id="2.7.1.28"/>
    </reaction>
</comment>
<accession>A0A8H4NYV9</accession>
<dbReference type="GO" id="GO:0004371">
    <property type="term" value="F:glycerone kinase activity"/>
    <property type="evidence" value="ECO:0007669"/>
    <property type="project" value="UniProtKB-EC"/>
</dbReference>
<reference evidence="15 16" key="1">
    <citation type="submission" date="2020-01" db="EMBL/GenBank/DDBJ databases">
        <title>Identification and distribution of gene clusters putatively required for synthesis of sphingolipid metabolism inhibitors in phylogenetically diverse species of the filamentous fungus Fusarium.</title>
        <authorList>
            <person name="Kim H.-S."/>
            <person name="Busman M."/>
            <person name="Brown D.W."/>
            <person name="Divon H."/>
            <person name="Uhlig S."/>
            <person name="Proctor R.H."/>
        </authorList>
    </citation>
    <scope>NUCLEOTIDE SEQUENCE [LARGE SCALE GENOMIC DNA]</scope>
    <source>
        <strain evidence="15 16">NRRL 20459</strain>
    </source>
</reference>
<dbReference type="InterPro" id="IPR012734">
    <property type="entry name" value="DhaK_ATP"/>
</dbReference>
<evidence type="ECO:0000256" key="7">
    <source>
        <dbReference type="ARBA" id="ARBA00022798"/>
    </source>
</evidence>
<evidence type="ECO:0000256" key="3">
    <source>
        <dbReference type="ARBA" id="ARBA00008757"/>
    </source>
</evidence>
<evidence type="ECO:0000256" key="1">
    <source>
        <dbReference type="ARBA" id="ARBA00003264"/>
    </source>
</evidence>
<evidence type="ECO:0000256" key="5">
    <source>
        <dbReference type="ARBA" id="ARBA00022741"/>
    </source>
</evidence>
<dbReference type="SUPFAM" id="SSF82549">
    <property type="entry name" value="DAK1/DegV-like"/>
    <property type="match status" value="1"/>
</dbReference>
<evidence type="ECO:0000256" key="11">
    <source>
        <dbReference type="PIRSR" id="PIRSR612734-1"/>
    </source>
</evidence>
<dbReference type="PROSITE" id="PS51480">
    <property type="entry name" value="DHAL"/>
    <property type="match status" value="1"/>
</dbReference>
<comment type="caution">
    <text evidence="15">The sequence shown here is derived from an EMBL/GenBank/DDBJ whole genome shotgun (WGS) entry which is preliminary data.</text>
</comment>
<feature type="domain" description="DhaL" evidence="13">
    <location>
        <begin position="391"/>
        <end position="602"/>
    </location>
</feature>
<dbReference type="Gene3D" id="3.30.1180.20">
    <property type="entry name" value="Dihydroxyacetone kinase, domain 2"/>
    <property type="match status" value="1"/>
</dbReference>
<evidence type="ECO:0000256" key="6">
    <source>
        <dbReference type="ARBA" id="ARBA00022777"/>
    </source>
</evidence>
<comment type="similarity">
    <text evidence="3">Belongs to the dihydroxyacetone kinase (DAK) family.</text>
</comment>
<keyword evidence="5" id="KW-0547">Nucleotide-binding</keyword>
<evidence type="ECO:0000259" key="13">
    <source>
        <dbReference type="PROSITE" id="PS51480"/>
    </source>
</evidence>
<dbReference type="FunFam" id="3.40.50.10440:FF:000001">
    <property type="entry name" value="Dihydroxyacetone kinase, DhaK subunit"/>
    <property type="match status" value="1"/>
</dbReference>
<sequence length="610" mass="64076">MTQAARNFVSDGQSGLSSAIKGLLSLNPSLYLDEKYKVVYRDASDRAQRVAIISGGGSGHEPAHAGFVGYGMLDAAVCGAVFASPNAAQIEAGLGRIQSPKGILVIVKNYTGDKLNFTLAAERFRLASGVPVRLIVVADDVSIGRTRSALVGRRGLAGTILIHKIAGAASSAGLGLDGIVAATEFAMAHMGTIGVGLDGCHVPGQAKESRLADDEVEIGIGIHNEPGSRRIKPRPDLNTLIKNMLGNLLDDDPERNYLMGTPRAEDHSVVLQINNLGGISFFELLAIARQVISHLETGYGIRPVRVYSGTFLSALDCPGFSITLLALPKSDKLSAQILDWLDDPSDAVGWPCNFGKSVWAGQIPVTARTAEKSLTRTEVGRDIPRVKCDPKIFQDILEAIHKSVVAAEPEITRNDTILGDGDCGTTLVEGTNSSVQALQEKQIDTSSLSHGILKIAELVSLSMGGTSGALYSVFMTGLASGTVTTVEDDDLSIGLFSVALRQALRSLEQVTAAREGDRTMMDALGPFVRAFSGQASDKGNTALEVVEGGLAAAKEGCETTRELESRFGRSTYVGAADDQGTTAGIADPGAMGVVAIISGILQAIRENYGV</sequence>
<keyword evidence="4" id="KW-0808">Transferase</keyword>
<dbReference type="InterPro" id="IPR050861">
    <property type="entry name" value="Dihydroxyacetone_Kinase"/>
</dbReference>
<comment type="function">
    <text evidence="1">Catalyzes both the phosphorylation of dihydroxyacetone and of glyceraldehyde.</text>
</comment>
<name>A0A8H4NYV9_9HYPO</name>
<dbReference type="Pfam" id="PF02733">
    <property type="entry name" value="Dak1"/>
    <property type="match status" value="1"/>
</dbReference>
<dbReference type="GO" id="GO:0005829">
    <property type="term" value="C:cytosol"/>
    <property type="evidence" value="ECO:0007669"/>
    <property type="project" value="TreeGrafter"/>
</dbReference>
<dbReference type="InterPro" id="IPR004006">
    <property type="entry name" value="DhaK_dom"/>
</dbReference>
<dbReference type="SUPFAM" id="SSF101473">
    <property type="entry name" value="DhaL-like"/>
    <property type="match status" value="1"/>
</dbReference>
<keyword evidence="6 15" id="KW-0418">Kinase</keyword>
<dbReference type="FunFam" id="3.30.1180.20:FF:000001">
    <property type="entry name" value="Dihydroxyacetone kinase 1"/>
    <property type="match status" value="1"/>
</dbReference>
<dbReference type="PANTHER" id="PTHR28629:SF4">
    <property type="entry name" value="TRIOKINASE_FMN CYCLASE"/>
    <property type="match status" value="1"/>
</dbReference>
<dbReference type="OrthoDB" id="1724672at2759"/>
<dbReference type="GO" id="GO:0005524">
    <property type="term" value="F:ATP binding"/>
    <property type="evidence" value="ECO:0007669"/>
    <property type="project" value="UniProtKB-KW"/>
</dbReference>
<feature type="binding site" evidence="12">
    <location>
        <position position="113"/>
    </location>
    <ligand>
        <name>substrate</name>
    </ligand>
</feature>
<keyword evidence="7" id="KW-0319">Glycerol metabolism</keyword>
<evidence type="ECO:0000256" key="4">
    <source>
        <dbReference type="ARBA" id="ARBA00022679"/>
    </source>
</evidence>
<protein>
    <submittedName>
        <fullName evidence="15">Dihydroxyacetone kinase</fullName>
    </submittedName>
</protein>
<evidence type="ECO:0000256" key="12">
    <source>
        <dbReference type="PIRSR" id="PIRSR612734-2"/>
    </source>
</evidence>
<dbReference type="NCBIfam" id="TIGR02361">
    <property type="entry name" value="dak_ATP"/>
    <property type="match status" value="1"/>
</dbReference>
<dbReference type="InterPro" id="IPR036117">
    <property type="entry name" value="DhaL_dom_sf"/>
</dbReference>
<feature type="active site" description="Tele-hemiaminal-histidine intermediate" evidence="11">
    <location>
        <position position="223"/>
    </location>
</feature>
<dbReference type="GO" id="GO:0019588">
    <property type="term" value="P:anaerobic glycerol catabolic process"/>
    <property type="evidence" value="ECO:0007669"/>
    <property type="project" value="UniProtKB-UniPathway"/>
</dbReference>
<dbReference type="Proteomes" id="UP000554235">
    <property type="component" value="Unassembled WGS sequence"/>
</dbReference>
<dbReference type="PANTHER" id="PTHR28629">
    <property type="entry name" value="TRIOKINASE/FMN CYCLASE"/>
    <property type="match status" value="1"/>
</dbReference>
<dbReference type="PROSITE" id="PS51481">
    <property type="entry name" value="DHAK"/>
    <property type="match status" value="1"/>
</dbReference>
<keyword evidence="16" id="KW-1185">Reference proteome</keyword>
<dbReference type="SMART" id="SM01120">
    <property type="entry name" value="Dak2"/>
    <property type="match status" value="1"/>
</dbReference>
<feature type="domain" description="DhaK" evidence="14">
    <location>
        <begin position="11"/>
        <end position="350"/>
    </location>
</feature>
<comment type="catalytic activity">
    <reaction evidence="10">
        <text>dihydroxyacetone + ATP = dihydroxyacetone phosphate + ADP + H(+)</text>
        <dbReference type="Rhea" id="RHEA:15773"/>
        <dbReference type="ChEBI" id="CHEBI:15378"/>
        <dbReference type="ChEBI" id="CHEBI:16016"/>
        <dbReference type="ChEBI" id="CHEBI:30616"/>
        <dbReference type="ChEBI" id="CHEBI:57642"/>
        <dbReference type="ChEBI" id="CHEBI:456216"/>
        <dbReference type="EC" id="2.7.1.29"/>
    </reaction>
</comment>
<comment type="pathway">
    <text evidence="2">Polyol metabolism; glycerol fermentation; glycerone phosphate from glycerol (oxidative route): step 2/2.</text>
</comment>
<evidence type="ECO:0000256" key="2">
    <source>
        <dbReference type="ARBA" id="ARBA00004778"/>
    </source>
</evidence>
<dbReference type="AlphaFoldDB" id="A0A8H4NYV9"/>
<feature type="binding site" evidence="12">
    <location>
        <begin position="57"/>
        <end position="60"/>
    </location>
    <ligand>
        <name>substrate</name>
    </ligand>
</feature>
<evidence type="ECO:0000313" key="16">
    <source>
        <dbReference type="Proteomes" id="UP000554235"/>
    </source>
</evidence>
<feature type="binding site" evidence="12">
    <location>
        <position position="108"/>
    </location>
    <ligand>
        <name>substrate</name>
    </ligand>
</feature>
<evidence type="ECO:0000313" key="15">
    <source>
        <dbReference type="EMBL" id="KAF4449746.1"/>
    </source>
</evidence>
<dbReference type="Pfam" id="PF02734">
    <property type="entry name" value="Dak2"/>
    <property type="match status" value="1"/>
</dbReference>
<dbReference type="Gene3D" id="1.25.40.340">
    <property type="match status" value="1"/>
</dbReference>
<evidence type="ECO:0000256" key="9">
    <source>
        <dbReference type="ARBA" id="ARBA00047974"/>
    </source>
</evidence>
<dbReference type="UniPathway" id="UPA00617">
    <property type="reaction ID" value="UER00669"/>
</dbReference>
<dbReference type="GO" id="GO:0050354">
    <property type="term" value="F:triokinase activity"/>
    <property type="evidence" value="ECO:0007669"/>
    <property type="project" value="UniProtKB-EC"/>
</dbReference>
<dbReference type="Gene3D" id="3.40.50.10440">
    <property type="entry name" value="Dihydroxyacetone kinase, domain 1"/>
    <property type="match status" value="1"/>
</dbReference>
<evidence type="ECO:0000259" key="14">
    <source>
        <dbReference type="PROSITE" id="PS51481"/>
    </source>
</evidence>
<evidence type="ECO:0000256" key="8">
    <source>
        <dbReference type="ARBA" id="ARBA00022840"/>
    </source>
</evidence>
<evidence type="ECO:0000256" key="10">
    <source>
        <dbReference type="ARBA" id="ARBA00048898"/>
    </source>
</evidence>
<dbReference type="EMBL" id="JAADYS010003184">
    <property type="protein sequence ID" value="KAF4449746.1"/>
    <property type="molecule type" value="Genomic_DNA"/>
</dbReference>